<dbReference type="AlphaFoldDB" id="A0A9J6AZM6"/>
<organism evidence="1 2">
    <name type="scientific">Solanum commersonii</name>
    <name type="common">Commerson's wild potato</name>
    <name type="synonym">Commerson's nightshade</name>
    <dbReference type="NCBI Taxonomy" id="4109"/>
    <lineage>
        <taxon>Eukaryota</taxon>
        <taxon>Viridiplantae</taxon>
        <taxon>Streptophyta</taxon>
        <taxon>Embryophyta</taxon>
        <taxon>Tracheophyta</taxon>
        <taxon>Spermatophyta</taxon>
        <taxon>Magnoliopsida</taxon>
        <taxon>eudicotyledons</taxon>
        <taxon>Gunneridae</taxon>
        <taxon>Pentapetalae</taxon>
        <taxon>asterids</taxon>
        <taxon>lamiids</taxon>
        <taxon>Solanales</taxon>
        <taxon>Solanaceae</taxon>
        <taxon>Solanoideae</taxon>
        <taxon>Solaneae</taxon>
        <taxon>Solanum</taxon>
    </lineage>
</organism>
<accession>A0A9J6AZM6</accession>
<proteinExistence type="predicted"/>
<dbReference type="EMBL" id="JACXVP010000001">
    <property type="protein sequence ID" value="KAG5629707.1"/>
    <property type="molecule type" value="Genomic_DNA"/>
</dbReference>
<name>A0A9J6AZM6_SOLCO</name>
<gene>
    <name evidence="1" type="ORF">H5410_001424</name>
</gene>
<sequence>MSEVSSLKPLANESKGFAFWVELVAPGLPSVGYLSYVICELLHKSGGFTLLSPKGLRLRVSLVIKKKVYESDDMVVDKNDEQSAQGNKVICFVYFTMYGMMLVALTPNYRIAPVSWALLVLCCNEDPIDLFTSDINYSYFLYKAVNHLSPDCYHTIPFSYLESGDKYTITSDCFDLLELRIIQKQTLYLGESGNKSSPSGKLIYHGLLGIWSVKEGHTFVKDNLYAIAGVLGANEQVPVSLKCSLPLGFASIVVLFELSWCKADELSIMKCSI</sequence>
<comment type="caution">
    <text evidence="1">The sequence shown here is derived from an EMBL/GenBank/DDBJ whole genome shotgun (WGS) entry which is preliminary data.</text>
</comment>
<dbReference type="OrthoDB" id="342454at2759"/>
<keyword evidence="2" id="KW-1185">Reference proteome</keyword>
<dbReference type="Proteomes" id="UP000824120">
    <property type="component" value="Chromosome 1"/>
</dbReference>
<reference evidence="1 2" key="1">
    <citation type="submission" date="2020-09" db="EMBL/GenBank/DDBJ databases">
        <title>De no assembly of potato wild relative species, Solanum commersonii.</title>
        <authorList>
            <person name="Cho K."/>
        </authorList>
    </citation>
    <scope>NUCLEOTIDE SEQUENCE [LARGE SCALE GENOMIC DNA]</scope>
    <source>
        <strain evidence="1">LZ3.2</strain>
        <tissue evidence="1">Leaf</tissue>
    </source>
</reference>
<protein>
    <submittedName>
        <fullName evidence="1">Uncharacterized protein</fullName>
    </submittedName>
</protein>
<evidence type="ECO:0000313" key="1">
    <source>
        <dbReference type="EMBL" id="KAG5629707.1"/>
    </source>
</evidence>
<evidence type="ECO:0000313" key="2">
    <source>
        <dbReference type="Proteomes" id="UP000824120"/>
    </source>
</evidence>